<sequence length="85" mass="10099">MKKWNFMNKLKRKGVYARQNQRRKDQTLKVIIQKPVVFPYKDNKRVPWNYNCNVTVPGKEGSTSTEDQNIRSHTRSGKRYDLVNA</sequence>
<reference evidence="3" key="1">
    <citation type="journal article" date="2019" name="Plant Biotechnol. J.">
        <title>Genome sequencing of the Australian wild diploid species Gossypium australe highlights disease resistance and delayed gland morphogenesis.</title>
        <authorList>
            <person name="Cai Y."/>
            <person name="Cai X."/>
            <person name="Wang Q."/>
            <person name="Wang P."/>
            <person name="Zhang Y."/>
            <person name="Cai C."/>
            <person name="Xu Y."/>
            <person name="Wang K."/>
            <person name="Zhou Z."/>
            <person name="Wang C."/>
            <person name="Geng S."/>
            <person name="Li B."/>
            <person name="Dong Q."/>
            <person name="Hou Y."/>
            <person name="Wang H."/>
            <person name="Ai P."/>
            <person name="Liu Z."/>
            <person name="Yi F."/>
            <person name="Sun M."/>
            <person name="An G."/>
            <person name="Cheng J."/>
            <person name="Zhang Y."/>
            <person name="Shi Q."/>
            <person name="Xie Y."/>
            <person name="Shi X."/>
            <person name="Chang Y."/>
            <person name="Huang F."/>
            <person name="Chen Y."/>
            <person name="Hong S."/>
            <person name="Mi L."/>
            <person name="Sun Q."/>
            <person name="Zhang L."/>
            <person name="Zhou B."/>
            <person name="Peng R."/>
            <person name="Zhang X."/>
            <person name="Liu F."/>
        </authorList>
    </citation>
    <scope>NUCLEOTIDE SEQUENCE [LARGE SCALE GENOMIC DNA]</scope>
    <source>
        <strain evidence="3">cv. PA1801</strain>
    </source>
</reference>
<comment type="caution">
    <text evidence="2">The sequence shown here is derived from an EMBL/GenBank/DDBJ whole genome shotgun (WGS) entry which is preliminary data.</text>
</comment>
<dbReference type="EMBL" id="SMMG02000001">
    <property type="protein sequence ID" value="KAA3488359.1"/>
    <property type="molecule type" value="Genomic_DNA"/>
</dbReference>
<dbReference type="AlphaFoldDB" id="A0A5B6X289"/>
<organism evidence="2 3">
    <name type="scientific">Gossypium australe</name>
    <dbReference type="NCBI Taxonomy" id="47621"/>
    <lineage>
        <taxon>Eukaryota</taxon>
        <taxon>Viridiplantae</taxon>
        <taxon>Streptophyta</taxon>
        <taxon>Embryophyta</taxon>
        <taxon>Tracheophyta</taxon>
        <taxon>Spermatophyta</taxon>
        <taxon>Magnoliopsida</taxon>
        <taxon>eudicotyledons</taxon>
        <taxon>Gunneridae</taxon>
        <taxon>Pentapetalae</taxon>
        <taxon>rosids</taxon>
        <taxon>malvids</taxon>
        <taxon>Malvales</taxon>
        <taxon>Malvaceae</taxon>
        <taxon>Malvoideae</taxon>
        <taxon>Gossypium</taxon>
    </lineage>
</organism>
<name>A0A5B6X289_9ROSI</name>
<dbReference type="Proteomes" id="UP000325315">
    <property type="component" value="Unassembled WGS sequence"/>
</dbReference>
<dbReference type="PANTHER" id="PTHR32108:SF5">
    <property type="entry name" value="DYNACTIN SUBUNIT 1-LIKE"/>
    <property type="match status" value="1"/>
</dbReference>
<proteinExistence type="predicted"/>
<protein>
    <submittedName>
        <fullName evidence="2">Aldehyde dehydrogenase family 2 member C4-like</fullName>
    </submittedName>
</protein>
<evidence type="ECO:0000256" key="1">
    <source>
        <dbReference type="SAM" id="MobiDB-lite"/>
    </source>
</evidence>
<evidence type="ECO:0000313" key="2">
    <source>
        <dbReference type="EMBL" id="KAA3488359.1"/>
    </source>
</evidence>
<dbReference type="PANTHER" id="PTHR32108">
    <property type="entry name" value="DNA-DIRECTED RNA POLYMERASE SUBUNIT ALPHA"/>
    <property type="match status" value="1"/>
</dbReference>
<gene>
    <name evidence="2" type="ORF">EPI10_032122</name>
</gene>
<keyword evidence="3" id="KW-1185">Reference proteome</keyword>
<feature type="region of interest" description="Disordered" evidence="1">
    <location>
        <begin position="58"/>
        <end position="85"/>
    </location>
</feature>
<accession>A0A5B6X289</accession>
<evidence type="ECO:0000313" key="3">
    <source>
        <dbReference type="Proteomes" id="UP000325315"/>
    </source>
</evidence>